<dbReference type="EMBL" id="LDOU01000015">
    <property type="protein sequence ID" value="KLV08094.1"/>
    <property type="molecule type" value="Genomic_DNA"/>
</dbReference>
<keyword evidence="1" id="KW-0732">Signal</keyword>
<gene>
    <name evidence="2" type="ORF">ABT57_14830</name>
</gene>
<name>A0A0J1H8U2_9GAMM</name>
<evidence type="ECO:0008006" key="4">
    <source>
        <dbReference type="Google" id="ProtNLM"/>
    </source>
</evidence>
<dbReference type="Pfam" id="PF10973">
    <property type="entry name" value="DUF2799"/>
    <property type="match status" value="1"/>
</dbReference>
<sequence length="177" mass="20667">MFRRSLCMLLLAQLVGCSSMSVEECQVADWYSVGLQDGQNGVPSSRINDYAQDCREANVMVDHLSWGNGYELGLTHYCMPDNGYRVGRYGGVYNGVCDNPQFIEQYNRGIQEYRVEQRIQEIDRELSTIAYQVQQLNKKQNGNSEEARYLRKREKMLRSERQALIVPTYQYQYHFSF</sequence>
<dbReference type="Proteomes" id="UP000035909">
    <property type="component" value="Unassembled WGS sequence"/>
</dbReference>
<proteinExistence type="predicted"/>
<protein>
    <recommendedName>
        <fullName evidence="4">DNA repair protein</fullName>
    </recommendedName>
</protein>
<dbReference type="InterPro" id="IPR021242">
    <property type="entry name" value="DUF2799"/>
</dbReference>
<feature type="chain" id="PRO_5005252266" description="DNA repair protein" evidence="1">
    <location>
        <begin position="22"/>
        <end position="177"/>
    </location>
</feature>
<evidence type="ECO:0000313" key="3">
    <source>
        <dbReference type="Proteomes" id="UP000035909"/>
    </source>
</evidence>
<keyword evidence="3" id="KW-1185">Reference proteome</keyword>
<feature type="signal peptide" evidence="1">
    <location>
        <begin position="1"/>
        <end position="21"/>
    </location>
</feature>
<reference evidence="2 3" key="1">
    <citation type="submission" date="2015-05" db="EMBL/GenBank/DDBJ databases">
        <title>Photobacterium galathea sp. nov.</title>
        <authorList>
            <person name="Machado H."/>
            <person name="Gram L."/>
        </authorList>
    </citation>
    <scope>NUCLEOTIDE SEQUENCE [LARGE SCALE GENOMIC DNA]</scope>
    <source>
        <strain evidence="2 3">DSM 22954</strain>
    </source>
</reference>
<dbReference type="PATRIC" id="fig|320778.3.peg.3224"/>
<organism evidence="2 3">
    <name type="scientific">Photobacterium ganghwense</name>
    <dbReference type="NCBI Taxonomy" id="320778"/>
    <lineage>
        <taxon>Bacteria</taxon>
        <taxon>Pseudomonadati</taxon>
        <taxon>Pseudomonadota</taxon>
        <taxon>Gammaproteobacteria</taxon>
        <taxon>Vibrionales</taxon>
        <taxon>Vibrionaceae</taxon>
        <taxon>Photobacterium</taxon>
    </lineage>
</organism>
<comment type="caution">
    <text evidence="2">The sequence shown here is derived from an EMBL/GenBank/DDBJ whole genome shotgun (WGS) entry which is preliminary data.</text>
</comment>
<dbReference type="STRING" id="320778.ABT57_14830"/>
<accession>A0A0J1H8U2</accession>
<dbReference type="AlphaFoldDB" id="A0A0J1H8U2"/>
<evidence type="ECO:0000256" key="1">
    <source>
        <dbReference type="SAM" id="SignalP"/>
    </source>
</evidence>
<dbReference type="OrthoDB" id="5917215at2"/>
<evidence type="ECO:0000313" key="2">
    <source>
        <dbReference type="EMBL" id="KLV08094.1"/>
    </source>
</evidence>